<dbReference type="InterPro" id="IPR020843">
    <property type="entry name" value="ER"/>
</dbReference>
<gene>
    <name evidence="4" type="ORF">ACFONP_04285</name>
</gene>
<evidence type="ECO:0000256" key="2">
    <source>
        <dbReference type="ARBA" id="ARBA00023002"/>
    </source>
</evidence>
<keyword evidence="1" id="KW-0521">NADP</keyword>
<proteinExistence type="predicted"/>
<evidence type="ECO:0000313" key="4">
    <source>
        <dbReference type="EMBL" id="MFC3301943.1"/>
    </source>
</evidence>
<dbReference type="Gene3D" id="3.40.50.720">
    <property type="entry name" value="NAD(P)-binding Rossmann-like Domain"/>
    <property type="match status" value="1"/>
</dbReference>
<dbReference type="EMBL" id="JBHRVA010000002">
    <property type="protein sequence ID" value="MFC3301943.1"/>
    <property type="molecule type" value="Genomic_DNA"/>
</dbReference>
<accession>A0ABV7MA51</accession>
<name>A0ABV7MA51_9PROT</name>
<dbReference type="InterPro" id="IPR013154">
    <property type="entry name" value="ADH-like_N"/>
</dbReference>
<protein>
    <submittedName>
        <fullName evidence="4">Zinc-binding dehydrogenase</fullName>
    </submittedName>
</protein>
<reference evidence="5" key="1">
    <citation type="journal article" date="2019" name="Int. J. Syst. Evol. Microbiol.">
        <title>The Global Catalogue of Microorganisms (GCM) 10K type strain sequencing project: providing services to taxonomists for standard genome sequencing and annotation.</title>
        <authorList>
            <consortium name="The Broad Institute Genomics Platform"/>
            <consortium name="The Broad Institute Genome Sequencing Center for Infectious Disease"/>
            <person name="Wu L."/>
            <person name="Ma J."/>
        </authorList>
    </citation>
    <scope>NUCLEOTIDE SEQUENCE [LARGE SCALE GENOMIC DNA]</scope>
    <source>
        <strain evidence="5">KCTC 22245</strain>
    </source>
</reference>
<organism evidence="4 5">
    <name type="scientific">Parvularcula lutaonensis</name>
    <dbReference type="NCBI Taxonomy" id="491923"/>
    <lineage>
        <taxon>Bacteria</taxon>
        <taxon>Pseudomonadati</taxon>
        <taxon>Pseudomonadota</taxon>
        <taxon>Alphaproteobacteria</taxon>
        <taxon>Parvularculales</taxon>
        <taxon>Parvularculaceae</taxon>
        <taxon>Parvularcula</taxon>
    </lineage>
</organism>
<sequence length="377" mass="40333">MADVPAQMRRITTEAKKDGTIELKLETVPTPKPGPGQLLVRVEAAPINPSDLALLLGVADPAQAKVSGTDEEPVVTIPLPEMAVRMMAGRLGKPMPCGNEGAGTVVAAGSPEGEGLIGKLVAGAGGEMFAEYCLVPQALAMPLGEGVTAREGASSFVNPMTSLAMTEVMKRDGSKALVHTAAASNLGQMLQRICKADGIPLINIVRKPEQQKILRDLGADYALNLNDDDFLPQLIEACAETDATVGFDAVGGGDLAGKILTAMEMAQQRKLTEYSRYGSDTYKHVYIYGRLDLGEVRVPPSVGMCWGVGGFLLTHFLSSISPEDRMRMAYRVVSEIKTTFASHYTDEISLRDVLDPEIMAKYNAKATGTKFLIRPHK</sequence>
<dbReference type="CDD" id="cd08291">
    <property type="entry name" value="ETR_like_1"/>
    <property type="match status" value="1"/>
</dbReference>
<dbReference type="InterPro" id="IPR011032">
    <property type="entry name" value="GroES-like_sf"/>
</dbReference>
<keyword evidence="5" id="KW-1185">Reference proteome</keyword>
<comment type="caution">
    <text evidence="4">The sequence shown here is derived from an EMBL/GenBank/DDBJ whole genome shotgun (WGS) entry which is preliminary data.</text>
</comment>
<dbReference type="Gene3D" id="3.90.180.10">
    <property type="entry name" value="Medium-chain alcohol dehydrogenases, catalytic domain"/>
    <property type="match status" value="1"/>
</dbReference>
<dbReference type="InterPro" id="IPR036291">
    <property type="entry name" value="NAD(P)-bd_dom_sf"/>
</dbReference>
<dbReference type="Proteomes" id="UP001595607">
    <property type="component" value="Unassembled WGS sequence"/>
</dbReference>
<dbReference type="PANTHER" id="PTHR48106">
    <property type="entry name" value="QUINONE OXIDOREDUCTASE PIG3-RELATED"/>
    <property type="match status" value="1"/>
</dbReference>
<feature type="domain" description="Enoyl reductase (ER)" evidence="3">
    <location>
        <begin position="19"/>
        <end position="339"/>
    </location>
</feature>
<evidence type="ECO:0000313" key="5">
    <source>
        <dbReference type="Proteomes" id="UP001595607"/>
    </source>
</evidence>
<dbReference type="SMART" id="SM00829">
    <property type="entry name" value="PKS_ER"/>
    <property type="match status" value="1"/>
</dbReference>
<keyword evidence="2" id="KW-0560">Oxidoreductase</keyword>
<dbReference type="Pfam" id="PF08240">
    <property type="entry name" value="ADH_N"/>
    <property type="match status" value="1"/>
</dbReference>
<evidence type="ECO:0000259" key="3">
    <source>
        <dbReference type="SMART" id="SM00829"/>
    </source>
</evidence>
<dbReference type="SUPFAM" id="SSF51735">
    <property type="entry name" value="NAD(P)-binding Rossmann-fold domains"/>
    <property type="match status" value="1"/>
</dbReference>
<dbReference type="PANTHER" id="PTHR48106:SF18">
    <property type="entry name" value="QUINONE OXIDOREDUCTASE PIG3"/>
    <property type="match status" value="1"/>
</dbReference>
<evidence type="ECO:0000256" key="1">
    <source>
        <dbReference type="ARBA" id="ARBA00022857"/>
    </source>
</evidence>
<dbReference type="SUPFAM" id="SSF50129">
    <property type="entry name" value="GroES-like"/>
    <property type="match status" value="1"/>
</dbReference>
<dbReference type="RefSeq" id="WP_189573846.1">
    <property type="nucleotide sequence ID" value="NZ_BMXU01000001.1"/>
</dbReference>